<dbReference type="InterPro" id="IPR044203">
    <property type="entry name" value="GlbO/GLB3-like"/>
</dbReference>
<comment type="cofactor">
    <cofactor evidence="1">
        <name>heme</name>
        <dbReference type="ChEBI" id="CHEBI:30413"/>
    </cofactor>
</comment>
<evidence type="ECO:0000256" key="10">
    <source>
        <dbReference type="ARBA" id="ARBA00072901"/>
    </source>
</evidence>
<dbReference type="InterPro" id="IPR012292">
    <property type="entry name" value="Globin/Proto"/>
</dbReference>
<dbReference type="AlphaFoldDB" id="A0A1V3XMT7"/>
<accession>A0A1V3XMT7</accession>
<dbReference type="Gene3D" id="1.10.490.10">
    <property type="entry name" value="Globins"/>
    <property type="match status" value="1"/>
</dbReference>
<dbReference type="GO" id="GO:0020037">
    <property type="term" value="F:heme binding"/>
    <property type="evidence" value="ECO:0007669"/>
    <property type="project" value="InterPro"/>
</dbReference>
<evidence type="ECO:0000256" key="8">
    <source>
        <dbReference type="ARBA" id="ARBA00023278"/>
    </source>
</evidence>
<dbReference type="FunFam" id="1.10.490.10:FF:000004">
    <property type="entry name" value="Group 2 hemoglobin yjbI"/>
    <property type="match status" value="1"/>
</dbReference>
<dbReference type="InterPro" id="IPR019795">
    <property type="entry name" value="Globin_bac-like_CS"/>
</dbReference>
<evidence type="ECO:0000256" key="11">
    <source>
        <dbReference type="ARBA" id="ARBA00077601"/>
    </source>
</evidence>
<protein>
    <recommendedName>
        <fullName evidence="10">Group 2 truncated hemoglobin GlbO</fullName>
    </recommendedName>
    <alternativeName>
        <fullName evidence="12">Hemoglobin-like protein HbO</fullName>
    </alternativeName>
    <alternativeName>
        <fullName evidence="11">Truncated hemoglobin</fullName>
    </alternativeName>
</protein>
<keyword evidence="4 13" id="KW-0349">Heme</keyword>
<dbReference type="EMBL" id="MVBN01000002">
    <property type="protein sequence ID" value="OOK80499.1"/>
    <property type="molecule type" value="Genomic_DNA"/>
</dbReference>
<dbReference type="CDD" id="cd14771">
    <property type="entry name" value="TrHb2_Mt-trHbO-like_O"/>
    <property type="match status" value="1"/>
</dbReference>
<comment type="similarity">
    <text evidence="9">Belongs to the truncated hemoglobin family. Group II subfamily.</text>
</comment>
<keyword evidence="8" id="KW-0379">Hydroxylation</keyword>
<keyword evidence="6" id="KW-0479">Metal-binding</keyword>
<organism evidence="15 16">
    <name type="scientific">Mycobacterium kansasii</name>
    <dbReference type="NCBI Taxonomy" id="1768"/>
    <lineage>
        <taxon>Bacteria</taxon>
        <taxon>Bacillati</taxon>
        <taxon>Actinomycetota</taxon>
        <taxon>Actinomycetes</taxon>
        <taxon>Mycobacteriales</taxon>
        <taxon>Mycobacteriaceae</taxon>
        <taxon>Mycobacterium</taxon>
    </lineage>
</organism>
<dbReference type="GO" id="GO:0005344">
    <property type="term" value="F:oxygen carrier activity"/>
    <property type="evidence" value="ECO:0007669"/>
    <property type="project" value="UniProtKB-KW"/>
</dbReference>
<proteinExistence type="inferred from homology"/>
<dbReference type="InterPro" id="IPR001486">
    <property type="entry name" value="Hemoglobin_trunc"/>
</dbReference>
<keyword evidence="5" id="KW-0561">Oxygen transport</keyword>
<dbReference type="PANTHER" id="PTHR47366">
    <property type="entry name" value="TWO-ON-TWO HEMOGLOBIN-3"/>
    <property type="match status" value="1"/>
</dbReference>
<dbReference type="Pfam" id="PF01152">
    <property type="entry name" value="Bac_globin"/>
    <property type="match status" value="1"/>
</dbReference>
<sequence>MEAMEPQQQSFYDAVGGAKTFDAIVSRFYEQVAEDEILRPLYPEKDLSGAEERLRMFLEQYWGGPRTYSEQRGHPRLRMRHMPFRITPIHRDAWLRCMHTAVASIDAQTLDDERRRELLAYLEMAAHSLVNSAF</sequence>
<reference evidence="15 16" key="1">
    <citation type="submission" date="2017-02" db="EMBL/GenBank/DDBJ databases">
        <title>Complete genome sequences of Mycobacterium kansasii strains isolated from rhesus macaques.</title>
        <authorList>
            <person name="Panda A."/>
            <person name="Nagaraj S."/>
            <person name="Zhao X."/>
            <person name="Tettelin H."/>
            <person name="Detolla L.J."/>
        </authorList>
    </citation>
    <scope>NUCLEOTIDE SEQUENCE [LARGE SCALE GENOMIC DNA]</scope>
    <source>
        <strain evidence="15 16">11-3469</strain>
    </source>
</reference>
<reference evidence="14 17" key="2">
    <citation type="submission" date="2020-07" db="EMBL/GenBank/DDBJ databases">
        <title>Mycobacterium kansasii (former subtype) with zoonotic potential isolated from diseased indoor pet cat, Japan.</title>
        <authorList>
            <person name="Fukano H."/>
            <person name="Terazono T."/>
            <person name="Hoshino Y."/>
        </authorList>
    </citation>
    <scope>NUCLEOTIDE SEQUENCE [LARGE SCALE GENOMIC DNA]</scope>
    <source>
        <strain evidence="14 17">Kuro-I</strain>
    </source>
</reference>
<evidence type="ECO:0000256" key="7">
    <source>
        <dbReference type="ARBA" id="ARBA00023004"/>
    </source>
</evidence>
<evidence type="ECO:0000256" key="3">
    <source>
        <dbReference type="ARBA" id="ARBA00022448"/>
    </source>
</evidence>
<evidence type="ECO:0000256" key="13">
    <source>
        <dbReference type="PIRSR" id="PIRSR601486-1"/>
    </source>
</evidence>
<dbReference type="EMBL" id="AP023343">
    <property type="protein sequence ID" value="BCI86851.1"/>
    <property type="molecule type" value="Genomic_DNA"/>
</dbReference>
<dbReference type="GO" id="GO:0046872">
    <property type="term" value="F:metal ion binding"/>
    <property type="evidence" value="ECO:0007669"/>
    <property type="project" value="UniProtKB-KW"/>
</dbReference>
<evidence type="ECO:0000313" key="17">
    <source>
        <dbReference type="Proteomes" id="UP000516380"/>
    </source>
</evidence>
<keyword evidence="3" id="KW-0813">Transport</keyword>
<comment type="subunit">
    <text evidence="2">Homododecamer.</text>
</comment>
<evidence type="ECO:0000256" key="1">
    <source>
        <dbReference type="ARBA" id="ARBA00001971"/>
    </source>
</evidence>
<dbReference type="Proteomes" id="UP000516380">
    <property type="component" value="Chromosome"/>
</dbReference>
<keyword evidence="17" id="KW-1185">Reference proteome</keyword>
<name>A0A1V3XMT7_MYCKA</name>
<keyword evidence="7" id="KW-0408">Iron</keyword>
<dbReference type="GO" id="GO:0019825">
    <property type="term" value="F:oxygen binding"/>
    <property type="evidence" value="ECO:0007669"/>
    <property type="project" value="InterPro"/>
</dbReference>
<evidence type="ECO:0000256" key="2">
    <source>
        <dbReference type="ARBA" id="ARBA00011193"/>
    </source>
</evidence>
<feature type="binding site" description="distal binding residue" evidence="13">
    <location>
        <position position="127"/>
    </location>
    <ligand>
        <name>heme</name>
        <dbReference type="ChEBI" id="CHEBI:30413"/>
    </ligand>
    <ligandPart>
        <name>Fe</name>
        <dbReference type="ChEBI" id="CHEBI:18248"/>
    </ligandPart>
</feature>
<evidence type="ECO:0000256" key="4">
    <source>
        <dbReference type="ARBA" id="ARBA00022617"/>
    </source>
</evidence>
<gene>
    <name evidence="15" type="primary">glbO</name>
    <name evidence="15" type="ORF">BZL29_1889</name>
    <name evidence="14" type="ORF">NIIDMKKI_20570</name>
</gene>
<dbReference type="PANTHER" id="PTHR47366:SF1">
    <property type="entry name" value="TWO-ON-TWO HEMOGLOBIN-3"/>
    <property type="match status" value="1"/>
</dbReference>
<dbReference type="STRING" id="1768.B1T50_05695"/>
<evidence type="ECO:0000313" key="15">
    <source>
        <dbReference type="EMBL" id="OOK80499.1"/>
    </source>
</evidence>
<evidence type="ECO:0000256" key="6">
    <source>
        <dbReference type="ARBA" id="ARBA00022723"/>
    </source>
</evidence>
<evidence type="ECO:0000256" key="9">
    <source>
        <dbReference type="ARBA" id="ARBA00034496"/>
    </source>
</evidence>
<dbReference type="Proteomes" id="UP000188532">
    <property type="component" value="Unassembled WGS sequence"/>
</dbReference>
<dbReference type="InterPro" id="IPR009050">
    <property type="entry name" value="Globin-like_sf"/>
</dbReference>
<evidence type="ECO:0000313" key="14">
    <source>
        <dbReference type="EMBL" id="BCI86851.1"/>
    </source>
</evidence>
<dbReference type="SUPFAM" id="SSF46458">
    <property type="entry name" value="Globin-like"/>
    <property type="match status" value="1"/>
</dbReference>
<evidence type="ECO:0000313" key="16">
    <source>
        <dbReference type="Proteomes" id="UP000188532"/>
    </source>
</evidence>
<evidence type="ECO:0000256" key="12">
    <source>
        <dbReference type="ARBA" id="ARBA00080045"/>
    </source>
</evidence>
<evidence type="ECO:0000256" key="5">
    <source>
        <dbReference type="ARBA" id="ARBA00022621"/>
    </source>
</evidence>
<dbReference type="PROSITE" id="PS01213">
    <property type="entry name" value="GLOBIN_FAM_2"/>
    <property type="match status" value="1"/>
</dbReference>